<feature type="domain" description="Ig-like" evidence="3">
    <location>
        <begin position="150"/>
        <end position="242"/>
    </location>
</feature>
<dbReference type="InterPro" id="IPR042836">
    <property type="entry name" value="SIG15"/>
</dbReference>
<evidence type="ECO:0000259" key="3">
    <source>
        <dbReference type="PROSITE" id="PS50835"/>
    </source>
</evidence>
<dbReference type="AlphaFoldDB" id="A0AAV1QEM3"/>
<keyword evidence="1" id="KW-0472">Membrane</keyword>
<keyword evidence="2" id="KW-0732">Signal</keyword>
<feature type="signal peptide" evidence="2">
    <location>
        <begin position="1"/>
        <end position="22"/>
    </location>
</feature>
<accession>A0AAV1QEM3</accession>
<proteinExistence type="predicted"/>
<sequence length="354" mass="39108">MSRRMSQCFLLILFGIITGSFSVPWNMTVSPLVSVWRGEDAVLSCSFTHPRQQDYSGKITVKWGARDSKSEPFLQCSVKNDSTGGLGDCSIPGLRYSLDGNPRQGVLSLLIRTVQLSDNGAYYCRVELDWQRWSSSAFEKETNLQVTVKPQILNFSVVEVNSSSDSATRRLQCEVEGNPLPTITWLSGSTPLSADQVQTSESSPYQVTSSVPYPEEQPVFTCRAESVLGVAERRYPASKTLLITLTVCGIIVLLLLTGFIIYCLKLRARTETPPEYGNTDRVEADVSPVYENNEVVENHRLQCSEGPAGGGVEPQLYYAVTLHCSPSSQHASFQNSTQPHEDTGIVYSLLNDQQ</sequence>
<dbReference type="InterPro" id="IPR036179">
    <property type="entry name" value="Ig-like_dom_sf"/>
</dbReference>
<name>A0AAV1QEM3_SCOSC</name>
<dbReference type="SUPFAM" id="SSF48726">
    <property type="entry name" value="Immunoglobulin"/>
    <property type="match status" value="2"/>
</dbReference>
<dbReference type="InterPro" id="IPR013098">
    <property type="entry name" value="Ig_I-set"/>
</dbReference>
<dbReference type="GO" id="GO:2001204">
    <property type="term" value="P:regulation of osteoclast development"/>
    <property type="evidence" value="ECO:0007669"/>
    <property type="project" value="TreeGrafter"/>
</dbReference>
<dbReference type="InterPro" id="IPR013783">
    <property type="entry name" value="Ig-like_fold"/>
</dbReference>
<dbReference type="PROSITE" id="PS50835">
    <property type="entry name" value="IG_LIKE"/>
    <property type="match status" value="2"/>
</dbReference>
<comment type="caution">
    <text evidence="4">The sequence shown here is derived from an EMBL/GenBank/DDBJ whole genome shotgun (WGS) entry which is preliminary data.</text>
</comment>
<dbReference type="GO" id="GO:0005886">
    <property type="term" value="C:plasma membrane"/>
    <property type="evidence" value="ECO:0007669"/>
    <property type="project" value="TreeGrafter"/>
</dbReference>
<dbReference type="PANTHER" id="PTHR46942:SF1">
    <property type="entry name" value="SIALIC ACID-BINDING IG-LIKE LECTIN 15"/>
    <property type="match status" value="1"/>
</dbReference>
<dbReference type="Proteomes" id="UP001314229">
    <property type="component" value="Unassembled WGS sequence"/>
</dbReference>
<dbReference type="SMART" id="SM00409">
    <property type="entry name" value="IG"/>
    <property type="match status" value="1"/>
</dbReference>
<dbReference type="InterPro" id="IPR013106">
    <property type="entry name" value="Ig_V-set"/>
</dbReference>
<dbReference type="Gene3D" id="2.60.40.10">
    <property type="entry name" value="Immunoglobulins"/>
    <property type="match status" value="2"/>
</dbReference>
<evidence type="ECO:0000313" key="4">
    <source>
        <dbReference type="EMBL" id="CAK6982538.1"/>
    </source>
</evidence>
<dbReference type="GO" id="GO:0032956">
    <property type="term" value="P:regulation of actin cytoskeleton organization"/>
    <property type="evidence" value="ECO:0007669"/>
    <property type="project" value="TreeGrafter"/>
</dbReference>
<evidence type="ECO:0000313" key="5">
    <source>
        <dbReference type="Proteomes" id="UP001314229"/>
    </source>
</evidence>
<feature type="chain" id="PRO_5043483210" evidence="2">
    <location>
        <begin position="23"/>
        <end position="354"/>
    </location>
</feature>
<dbReference type="PANTHER" id="PTHR46942">
    <property type="entry name" value="SIALIC ACID-BINDING IG-LIKE LECTIN 15"/>
    <property type="match status" value="1"/>
</dbReference>
<reference evidence="4 5" key="1">
    <citation type="submission" date="2024-01" db="EMBL/GenBank/DDBJ databases">
        <authorList>
            <person name="Alioto T."/>
            <person name="Alioto T."/>
            <person name="Gomez Garrido J."/>
        </authorList>
    </citation>
    <scope>NUCLEOTIDE SEQUENCE [LARGE SCALE GENOMIC DNA]</scope>
</reference>
<organism evidence="4 5">
    <name type="scientific">Scomber scombrus</name>
    <name type="common">Atlantic mackerel</name>
    <name type="synonym">Scomber vernalis</name>
    <dbReference type="NCBI Taxonomy" id="13677"/>
    <lineage>
        <taxon>Eukaryota</taxon>
        <taxon>Metazoa</taxon>
        <taxon>Chordata</taxon>
        <taxon>Craniata</taxon>
        <taxon>Vertebrata</taxon>
        <taxon>Euteleostomi</taxon>
        <taxon>Actinopterygii</taxon>
        <taxon>Neopterygii</taxon>
        <taxon>Teleostei</taxon>
        <taxon>Neoteleostei</taxon>
        <taxon>Acanthomorphata</taxon>
        <taxon>Pelagiaria</taxon>
        <taxon>Scombriformes</taxon>
        <taxon>Scombridae</taxon>
        <taxon>Scomber</taxon>
    </lineage>
</organism>
<feature type="transmembrane region" description="Helical" evidence="1">
    <location>
        <begin position="241"/>
        <end position="264"/>
    </location>
</feature>
<evidence type="ECO:0000256" key="2">
    <source>
        <dbReference type="SAM" id="SignalP"/>
    </source>
</evidence>
<evidence type="ECO:0000256" key="1">
    <source>
        <dbReference type="SAM" id="Phobius"/>
    </source>
</evidence>
<dbReference type="EMBL" id="CAWUFR010001042">
    <property type="protein sequence ID" value="CAK6982538.1"/>
    <property type="molecule type" value="Genomic_DNA"/>
</dbReference>
<keyword evidence="5" id="KW-1185">Reference proteome</keyword>
<dbReference type="InterPro" id="IPR003599">
    <property type="entry name" value="Ig_sub"/>
</dbReference>
<feature type="domain" description="Ig-like" evidence="3">
    <location>
        <begin position="24"/>
        <end position="145"/>
    </location>
</feature>
<dbReference type="Pfam" id="PF07686">
    <property type="entry name" value="V-set"/>
    <property type="match status" value="1"/>
</dbReference>
<gene>
    <name evidence="4" type="ORF">FSCOSCO3_A004497</name>
</gene>
<keyword evidence="1" id="KW-0812">Transmembrane</keyword>
<dbReference type="GO" id="GO:0045124">
    <property type="term" value="P:regulation of bone resorption"/>
    <property type="evidence" value="ECO:0007669"/>
    <property type="project" value="TreeGrafter"/>
</dbReference>
<dbReference type="Pfam" id="PF07679">
    <property type="entry name" value="I-set"/>
    <property type="match status" value="1"/>
</dbReference>
<protein>
    <submittedName>
        <fullName evidence="4">Sialic acid-binding Ig-like lectin 15</fullName>
    </submittedName>
</protein>
<keyword evidence="1" id="KW-1133">Transmembrane helix</keyword>
<dbReference type="InterPro" id="IPR007110">
    <property type="entry name" value="Ig-like_dom"/>
</dbReference>